<evidence type="ECO:0000313" key="2">
    <source>
        <dbReference type="Proteomes" id="UP000699462"/>
    </source>
</evidence>
<dbReference type="AlphaFoldDB" id="A0A8T0D7Q7"/>
<accession>A0A8T0D7Q7</accession>
<dbReference type="Gene3D" id="2.130.10.130">
    <property type="entry name" value="Integrin alpha, N-terminal"/>
    <property type="match status" value="1"/>
</dbReference>
<keyword evidence="2" id="KW-1185">Reference proteome</keyword>
<name>A0A8T0D7Q7_9TREM</name>
<organism evidence="1 2">
    <name type="scientific">Paragonimus westermani</name>
    <dbReference type="NCBI Taxonomy" id="34504"/>
    <lineage>
        <taxon>Eukaryota</taxon>
        <taxon>Metazoa</taxon>
        <taxon>Spiralia</taxon>
        <taxon>Lophotrochozoa</taxon>
        <taxon>Platyhelminthes</taxon>
        <taxon>Trematoda</taxon>
        <taxon>Digenea</taxon>
        <taxon>Plagiorchiida</taxon>
        <taxon>Troglotremata</taxon>
        <taxon>Troglotrematidae</taxon>
        <taxon>Paragonimus</taxon>
    </lineage>
</organism>
<gene>
    <name evidence="1" type="ORF">P879_12031</name>
</gene>
<dbReference type="Proteomes" id="UP000699462">
    <property type="component" value="Unassembled WGS sequence"/>
</dbReference>
<reference evidence="1 2" key="1">
    <citation type="submission" date="2019-07" db="EMBL/GenBank/DDBJ databases">
        <title>Annotation for the trematode Paragonimus westermani.</title>
        <authorList>
            <person name="Choi Y.-J."/>
        </authorList>
    </citation>
    <scope>NUCLEOTIDE SEQUENCE [LARGE SCALE GENOMIC DNA]</scope>
    <source>
        <strain evidence="1">180907_Pwestermani</strain>
    </source>
</reference>
<proteinExistence type="predicted"/>
<dbReference type="InterPro" id="IPR028994">
    <property type="entry name" value="Integrin_alpha_N"/>
</dbReference>
<evidence type="ECO:0000313" key="1">
    <source>
        <dbReference type="EMBL" id="KAF8562778.1"/>
    </source>
</evidence>
<dbReference type="OrthoDB" id="5317514at2759"/>
<protein>
    <submittedName>
        <fullName evidence="1">Uncharacterized protein</fullName>
    </submittedName>
</protein>
<sequence length="101" mass="10653">MIKSGKSNTSFGFSVLGHTLSASERGIMIGSPSSGLNGEIFWCPSSQSTCQRVDVDVSTLARMNPKMNGALLGYSMASLRGDEPGKVTVSGRVLSLIRKIS</sequence>
<comment type="caution">
    <text evidence="1">The sequence shown here is derived from an EMBL/GenBank/DDBJ whole genome shotgun (WGS) entry which is preliminary data.</text>
</comment>
<dbReference type="EMBL" id="JTDF01017156">
    <property type="protein sequence ID" value="KAF8562778.1"/>
    <property type="molecule type" value="Genomic_DNA"/>
</dbReference>